<dbReference type="PROSITE" id="PS51898">
    <property type="entry name" value="TYR_RECOMBINASE"/>
    <property type="match status" value="1"/>
</dbReference>
<keyword evidence="2" id="KW-0229">DNA integration</keyword>
<accession>A0ABV8LSF1</accession>
<dbReference type="InterPro" id="IPR004107">
    <property type="entry name" value="Integrase_SAM-like_N"/>
</dbReference>
<sequence>MTRSPTGTKLAQQQDQPGVAYRRCGCRGEDGKQLGFSCPGLEHVSHGRWYFAVQVDGVDGRRTRIRKGGFATEADARTAMAQLQSLPSAEAVARTWTVGRWLRFWLAEIERHEAVRASTLAGYRRVVDGYLIPELGHIRVSKLRTKQVQRALDRIASRHTRTGRLIAASTVHGIRAVLRSALSHARRTGLVGFNAAWRIKTPNGVRAYPVVWTPAREREWRLHGVRPRVACWDLPHLGRFLEAVQDDRLFALWWLVALHGLRRGELAGLRWQDLDLVGRELTVREQMIVIDGQTLLGPPKSEAGRRTLALDETSVKIFRQYRREQARLRGGKLDVLDPLFTRVDGSPMRPDWLTREFQRRCADLGLPPVRLHDIRHGSVSIDGAAGVPLKLTSQRAGHSSVVTTVDIYQHVFPETAHAEVAKTAALILRHAKLRMRSGGASQA</sequence>
<evidence type="ECO:0000259" key="6">
    <source>
        <dbReference type="PROSITE" id="PS51898"/>
    </source>
</evidence>
<evidence type="ECO:0000313" key="9">
    <source>
        <dbReference type="Proteomes" id="UP001595816"/>
    </source>
</evidence>
<evidence type="ECO:0000256" key="5">
    <source>
        <dbReference type="PROSITE-ProRule" id="PRU01248"/>
    </source>
</evidence>
<dbReference type="Pfam" id="PF14657">
    <property type="entry name" value="Arm-DNA-bind_4"/>
    <property type="match status" value="1"/>
</dbReference>
<feature type="domain" description="Tyr recombinase" evidence="6">
    <location>
        <begin position="225"/>
        <end position="421"/>
    </location>
</feature>
<proteinExistence type="inferred from homology"/>
<dbReference type="RefSeq" id="WP_253760747.1">
    <property type="nucleotide sequence ID" value="NZ_JAMZDZ010000001.1"/>
</dbReference>
<reference evidence="9" key="1">
    <citation type="journal article" date="2019" name="Int. J. Syst. Evol. Microbiol.">
        <title>The Global Catalogue of Microorganisms (GCM) 10K type strain sequencing project: providing services to taxonomists for standard genome sequencing and annotation.</title>
        <authorList>
            <consortium name="The Broad Institute Genomics Platform"/>
            <consortium name="The Broad Institute Genome Sequencing Center for Infectious Disease"/>
            <person name="Wu L."/>
            <person name="Ma J."/>
        </authorList>
    </citation>
    <scope>NUCLEOTIDE SEQUENCE [LARGE SCALE GENOMIC DNA]</scope>
    <source>
        <strain evidence="9">CGMCC 4.7289</strain>
    </source>
</reference>
<dbReference type="CDD" id="cd01189">
    <property type="entry name" value="INT_ICEBs1_C_like"/>
    <property type="match status" value="1"/>
</dbReference>
<keyword evidence="4" id="KW-0233">DNA recombination</keyword>
<dbReference type="InterPro" id="IPR010998">
    <property type="entry name" value="Integrase_recombinase_N"/>
</dbReference>
<protein>
    <submittedName>
        <fullName evidence="8">Tyrosine-type recombinase/integrase</fullName>
    </submittedName>
</protein>
<dbReference type="SUPFAM" id="SSF56349">
    <property type="entry name" value="DNA breaking-rejoining enzymes"/>
    <property type="match status" value="1"/>
</dbReference>
<gene>
    <name evidence="8" type="ORF">ACFOZ4_22845</name>
</gene>
<dbReference type="Gene3D" id="1.10.443.10">
    <property type="entry name" value="Intergrase catalytic core"/>
    <property type="match status" value="1"/>
</dbReference>
<dbReference type="InterPro" id="IPR050090">
    <property type="entry name" value="Tyrosine_recombinase_XerCD"/>
</dbReference>
<comment type="caution">
    <text evidence="8">The sequence shown here is derived from an EMBL/GenBank/DDBJ whole genome shotgun (WGS) entry which is preliminary data.</text>
</comment>
<keyword evidence="3 5" id="KW-0238">DNA-binding</keyword>
<dbReference type="PANTHER" id="PTHR30349">
    <property type="entry name" value="PHAGE INTEGRASE-RELATED"/>
    <property type="match status" value="1"/>
</dbReference>
<evidence type="ECO:0000256" key="1">
    <source>
        <dbReference type="ARBA" id="ARBA00008857"/>
    </source>
</evidence>
<dbReference type="Gene3D" id="1.10.150.130">
    <property type="match status" value="1"/>
</dbReference>
<evidence type="ECO:0000259" key="7">
    <source>
        <dbReference type="PROSITE" id="PS51900"/>
    </source>
</evidence>
<dbReference type="InterPro" id="IPR044068">
    <property type="entry name" value="CB"/>
</dbReference>
<dbReference type="Pfam" id="PF00589">
    <property type="entry name" value="Phage_integrase"/>
    <property type="match status" value="1"/>
</dbReference>
<keyword evidence="9" id="KW-1185">Reference proteome</keyword>
<name>A0ABV8LSF1_9ACTN</name>
<organism evidence="8 9">
    <name type="scientific">Hamadaea flava</name>
    <dbReference type="NCBI Taxonomy" id="1742688"/>
    <lineage>
        <taxon>Bacteria</taxon>
        <taxon>Bacillati</taxon>
        <taxon>Actinomycetota</taxon>
        <taxon>Actinomycetes</taxon>
        <taxon>Micromonosporales</taxon>
        <taxon>Micromonosporaceae</taxon>
        <taxon>Hamadaea</taxon>
    </lineage>
</organism>
<evidence type="ECO:0000256" key="4">
    <source>
        <dbReference type="ARBA" id="ARBA00023172"/>
    </source>
</evidence>
<dbReference type="PANTHER" id="PTHR30349:SF41">
    <property type="entry name" value="INTEGRASE_RECOMBINASE PROTEIN MJ0367-RELATED"/>
    <property type="match status" value="1"/>
</dbReference>
<evidence type="ECO:0000313" key="8">
    <source>
        <dbReference type="EMBL" id="MFC4133459.1"/>
    </source>
</evidence>
<dbReference type="InterPro" id="IPR028259">
    <property type="entry name" value="AP2-like_int_N"/>
</dbReference>
<comment type="similarity">
    <text evidence="1">Belongs to the 'phage' integrase family.</text>
</comment>
<dbReference type="InterPro" id="IPR011010">
    <property type="entry name" value="DNA_brk_join_enz"/>
</dbReference>
<evidence type="ECO:0000256" key="2">
    <source>
        <dbReference type="ARBA" id="ARBA00022908"/>
    </source>
</evidence>
<dbReference type="EMBL" id="JBHSAY010000010">
    <property type="protein sequence ID" value="MFC4133459.1"/>
    <property type="molecule type" value="Genomic_DNA"/>
</dbReference>
<dbReference type="PROSITE" id="PS51900">
    <property type="entry name" value="CB"/>
    <property type="match status" value="1"/>
</dbReference>
<evidence type="ECO:0000256" key="3">
    <source>
        <dbReference type="ARBA" id="ARBA00023125"/>
    </source>
</evidence>
<dbReference type="Proteomes" id="UP001595816">
    <property type="component" value="Unassembled WGS sequence"/>
</dbReference>
<dbReference type="Pfam" id="PF14659">
    <property type="entry name" value="Phage_int_SAM_3"/>
    <property type="match status" value="1"/>
</dbReference>
<feature type="domain" description="Core-binding (CB)" evidence="7">
    <location>
        <begin position="96"/>
        <end position="186"/>
    </location>
</feature>
<dbReference type="InterPro" id="IPR013762">
    <property type="entry name" value="Integrase-like_cat_sf"/>
</dbReference>
<dbReference type="InterPro" id="IPR002104">
    <property type="entry name" value="Integrase_catalytic"/>
</dbReference>